<proteinExistence type="predicted"/>
<feature type="compositionally biased region" description="Low complexity" evidence="10">
    <location>
        <begin position="948"/>
        <end position="960"/>
    </location>
</feature>
<name>A0ABU7RRR5_9ACTN</name>
<comment type="subcellular location">
    <subcellularLocation>
        <location evidence="2">Membrane</location>
    </subcellularLocation>
</comment>
<dbReference type="CDD" id="cd06225">
    <property type="entry name" value="HAMP"/>
    <property type="match status" value="1"/>
</dbReference>
<evidence type="ECO:0000256" key="2">
    <source>
        <dbReference type="ARBA" id="ARBA00004370"/>
    </source>
</evidence>
<evidence type="ECO:0000313" key="13">
    <source>
        <dbReference type="EMBL" id="MEE6259198.1"/>
    </source>
</evidence>
<dbReference type="InterPro" id="IPR013587">
    <property type="entry name" value="Nitrate/nitrite_sensing"/>
</dbReference>
<feature type="compositionally biased region" description="Low complexity" evidence="10">
    <location>
        <begin position="698"/>
        <end position="707"/>
    </location>
</feature>
<keyword evidence="8 11" id="KW-1133">Transmembrane helix</keyword>
<evidence type="ECO:0000256" key="11">
    <source>
        <dbReference type="SAM" id="Phobius"/>
    </source>
</evidence>
<dbReference type="InterPro" id="IPR003594">
    <property type="entry name" value="HATPase_dom"/>
</dbReference>
<dbReference type="PANTHER" id="PTHR45436">
    <property type="entry name" value="SENSOR HISTIDINE KINASE YKOH"/>
    <property type="match status" value="1"/>
</dbReference>
<dbReference type="Proteomes" id="UP001332243">
    <property type="component" value="Unassembled WGS sequence"/>
</dbReference>
<evidence type="ECO:0000256" key="1">
    <source>
        <dbReference type="ARBA" id="ARBA00000085"/>
    </source>
</evidence>
<comment type="catalytic activity">
    <reaction evidence="1">
        <text>ATP + protein L-histidine = ADP + protein N-phospho-L-histidine.</text>
        <dbReference type="EC" id="2.7.13.3"/>
    </reaction>
</comment>
<dbReference type="Gene3D" id="3.30.565.10">
    <property type="entry name" value="Histidine kinase-like ATPase, C-terminal domain"/>
    <property type="match status" value="1"/>
</dbReference>
<feature type="region of interest" description="Disordered" evidence="10">
    <location>
        <begin position="755"/>
        <end position="1030"/>
    </location>
</feature>
<evidence type="ECO:0000256" key="8">
    <source>
        <dbReference type="ARBA" id="ARBA00022989"/>
    </source>
</evidence>
<feature type="transmembrane region" description="Helical" evidence="11">
    <location>
        <begin position="298"/>
        <end position="320"/>
    </location>
</feature>
<dbReference type="SUPFAM" id="SSF55874">
    <property type="entry name" value="ATPase domain of HSP90 chaperone/DNA topoisomerase II/histidine kinase"/>
    <property type="match status" value="1"/>
</dbReference>
<keyword evidence="11" id="KW-0472">Membrane</keyword>
<keyword evidence="7" id="KW-0418">Kinase</keyword>
<feature type="compositionally biased region" description="Low complexity" evidence="10">
    <location>
        <begin position="814"/>
        <end position="830"/>
    </location>
</feature>
<feature type="compositionally biased region" description="Pro residues" evidence="10">
    <location>
        <begin position="922"/>
        <end position="945"/>
    </location>
</feature>
<evidence type="ECO:0000256" key="4">
    <source>
        <dbReference type="ARBA" id="ARBA00022553"/>
    </source>
</evidence>
<feature type="compositionally biased region" description="Low complexity" evidence="10">
    <location>
        <begin position="678"/>
        <end position="688"/>
    </location>
</feature>
<protein>
    <recommendedName>
        <fullName evidence="3">histidine kinase</fullName>
        <ecNumber evidence="3">2.7.13.3</ecNumber>
    </recommendedName>
</protein>
<dbReference type="Pfam" id="PF00672">
    <property type="entry name" value="HAMP"/>
    <property type="match status" value="1"/>
</dbReference>
<dbReference type="PANTHER" id="PTHR45436:SF5">
    <property type="entry name" value="SENSOR HISTIDINE KINASE TRCS"/>
    <property type="match status" value="1"/>
</dbReference>
<feature type="compositionally biased region" description="Low complexity" evidence="10">
    <location>
        <begin position="986"/>
        <end position="996"/>
    </location>
</feature>
<feature type="compositionally biased region" description="Pro residues" evidence="10">
    <location>
        <begin position="897"/>
        <end position="909"/>
    </location>
</feature>
<gene>
    <name evidence="13" type="ORF">V1633_11950</name>
</gene>
<dbReference type="SMART" id="SM00304">
    <property type="entry name" value="HAMP"/>
    <property type="match status" value="1"/>
</dbReference>
<dbReference type="Pfam" id="PF08376">
    <property type="entry name" value="NIT"/>
    <property type="match status" value="1"/>
</dbReference>
<keyword evidence="5" id="KW-0808">Transferase</keyword>
<evidence type="ECO:0000256" key="6">
    <source>
        <dbReference type="ARBA" id="ARBA00022692"/>
    </source>
</evidence>
<keyword evidence="6 11" id="KW-0812">Transmembrane</keyword>
<feature type="compositionally biased region" description="Low complexity" evidence="10">
    <location>
        <begin position="910"/>
        <end position="921"/>
    </location>
</feature>
<dbReference type="InterPro" id="IPR050428">
    <property type="entry name" value="TCS_sensor_his_kinase"/>
</dbReference>
<keyword evidence="4" id="KW-0597">Phosphoprotein</keyword>
<evidence type="ECO:0000256" key="3">
    <source>
        <dbReference type="ARBA" id="ARBA00012438"/>
    </source>
</evidence>
<evidence type="ECO:0000259" key="12">
    <source>
        <dbReference type="PROSITE" id="PS50885"/>
    </source>
</evidence>
<dbReference type="Pfam" id="PF02518">
    <property type="entry name" value="HATPase_c"/>
    <property type="match status" value="1"/>
</dbReference>
<feature type="domain" description="HAMP" evidence="12">
    <location>
        <begin position="321"/>
        <end position="391"/>
    </location>
</feature>
<feature type="transmembrane region" description="Helical" evidence="11">
    <location>
        <begin position="12"/>
        <end position="32"/>
    </location>
</feature>
<dbReference type="InterPro" id="IPR003660">
    <property type="entry name" value="HAMP_dom"/>
</dbReference>
<dbReference type="PROSITE" id="PS50885">
    <property type="entry name" value="HAMP"/>
    <property type="match status" value="1"/>
</dbReference>
<dbReference type="EC" id="2.7.13.3" evidence="3"/>
<evidence type="ECO:0000256" key="5">
    <source>
        <dbReference type="ARBA" id="ARBA00022679"/>
    </source>
</evidence>
<dbReference type="Gene3D" id="6.10.340.10">
    <property type="match status" value="1"/>
</dbReference>
<feature type="region of interest" description="Disordered" evidence="10">
    <location>
        <begin position="647"/>
        <end position="720"/>
    </location>
</feature>
<feature type="compositionally biased region" description="Low complexity" evidence="10">
    <location>
        <begin position="886"/>
        <end position="896"/>
    </location>
</feature>
<feature type="compositionally biased region" description="Basic and acidic residues" evidence="10">
    <location>
        <begin position="771"/>
        <end position="789"/>
    </location>
</feature>
<organism evidence="13 14">
    <name type="scientific">Plantactinospora sonchi</name>
    <dbReference type="NCBI Taxonomy" id="1544735"/>
    <lineage>
        <taxon>Bacteria</taxon>
        <taxon>Bacillati</taxon>
        <taxon>Actinomycetota</taxon>
        <taxon>Actinomycetes</taxon>
        <taxon>Micromonosporales</taxon>
        <taxon>Micromonosporaceae</taxon>
        <taxon>Plantactinospora</taxon>
    </lineage>
</organism>
<accession>A0ABU7RRR5</accession>
<reference evidence="13 14" key="1">
    <citation type="submission" date="2024-01" db="EMBL/GenBank/DDBJ databases">
        <title>Genome insights into Plantactinospora sonchi sp. nov.</title>
        <authorList>
            <person name="Wang L."/>
        </authorList>
    </citation>
    <scope>NUCLEOTIDE SEQUENCE [LARGE SCALE GENOMIC DNA]</scope>
    <source>
        <strain evidence="13 14">NEAU-QY2</strain>
    </source>
</reference>
<dbReference type="SMART" id="SM00387">
    <property type="entry name" value="HATPase_c"/>
    <property type="match status" value="1"/>
</dbReference>
<evidence type="ECO:0000313" key="14">
    <source>
        <dbReference type="Proteomes" id="UP001332243"/>
    </source>
</evidence>
<evidence type="ECO:0000256" key="10">
    <source>
        <dbReference type="SAM" id="MobiDB-lite"/>
    </source>
</evidence>
<sequence>MLLGRLRIRGRLALLVIIPLLSTIAVAVPLLAGQINSARQAADTVDTTRAAGQVGTLVQDLQRERLLSVGYLLGVVDRTVLVQQTAQVTDRIADLRLDLGDALTDEISKAIDGARQLAETRAGILARRAEPGQVIDGFGRVHSALIESLRLTRVADPTTPEGRQMIALDAMLRTDDAISTCAALVILIGGTRSPAAGIAYVSAMAQLQSHLGRFRSFATPAQNDLYLLVERATAARTNAEFLNAGSLDPASVIAGVDMAELFPAVASLINLGQFIEKKIVTDVVAEVTDRRQRAITGAYTVGALVLLLIALMLLLSLAVARTVARPLTRLTVSADRMARVAEAELVRITDDESESPDPIRLDPVDVRGRDEIGDLARAFERVQGTAARLVERQTAGRRNVAQMFGHVGRRTQNLVNRQLGLIDRLEQQETDPARLQHLYRLDHVSSRLRRNASSLVVLSGGAGGDGHVAPLPLGDVVRLALGEIEDYTRVDVQVRLDVSVAPGVIGDLVLTLAELMENATAFSPPHTRVTVLAEVVPGGVRLNLVDRGIGMSPERLAEENARLTRRERLDLVPTEVLGLFVVGRLARRHGWRVTLTATSGGGVTAGVEIDDQLLVTRRPEVTPAARAAVPVPPGYVATNLPPSVADLAAPLPTGRTRTAPQPAVTAAGGPGPVTSDLAAAAGPGAVTAERTTAGTANGSSAPAPRGMPAGGGPAEPALVPSATAPTLTDVVFDTELLSRATRSLASGQPWNAFLVPQPAGPAAGAATALGDPDRPDRADPPADLPHRMDLPGGTATAGRVDLSSPAGQPPSPARPAAVRPTSSPGPAPSGSGTGLRQRVPGAQLPAGARIQRPRATPADPAVVRALIEDFEAGVRRAQQEQQSVRTPTPSAHTAPPATAPPATAPPATPAPSTAPAGSTAPAPGPWPAPPTTTPPPAAAPPPGPWLVPATTAPSPAAAAPGPWPAPPTTTPPVPTAPPVAPPAANPAPSTSGSAPPRLNRRVPGANLSVPPPAPLHPATTIASAGSEDPERVRELITQFESGVARALSEVRADQRHEEGSQG</sequence>
<feature type="compositionally biased region" description="Low complexity" evidence="10">
    <location>
        <begin position="756"/>
        <end position="770"/>
    </location>
</feature>
<comment type="caution">
    <text evidence="13">The sequence shown here is derived from an EMBL/GenBank/DDBJ whole genome shotgun (WGS) entry which is preliminary data.</text>
</comment>
<dbReference type="RefSeq" id="WP_331214329.1">
    <property type="nucleotide sequence ID" value="NZ_JAZGQK010000009.1"/>
</dbReference>
<dbReference type="InterPro" id="IPR036890">
    <property type="entry name" value="HATPase_C_sf"/>
</dbReference>
<evidence type="ECO:0000256" key="9">
    <source>
        <dbReference type="ARBA" id="ARBA00023012"/>
    </source>
</evidence>
<evidence type="ECO:0000256" key="7">
    <source>
        <dbReference type="ARBA" id="ARBA00022777"/>
    </source>
</evidence>
<keyword evidence="14" id="KW-1185">Reference proteome</keyword>
<dbReference type="EMBL" id="JAZGQK010000009">
    <property type="protein sequence ID" value="MEE6259198.1"/>
    <property type="molecule type" value="Genomic_DNA"/>
</dbReference>
<keyword evidence="9" id="KW-0902">Two-component regulatory system</keyword>
<feature type="compositionally biased region" description="Pro residues" evidence="10">
    <location>
        <begin position="961"/>
        <end position="985"/>
    </location>
</feature>